<accession>A0AC34R231</accession>
<name>A0AC34R231_9BILA</name>
<sequence>MESFELSSDPFPAYRAYKNIREMVLVEKGPAGQQLVCNYVNALIKCLGNLETDCITTDQFGGYFNLSSVDSAQYVQDYFMMKYTCNDGFSDAMKYFYCMEQVGLYDTDKLINCSTTEQNALANGGGCPAYDNFITCLSNVYTGYCGPDIRLYICSLEVDGITGADKTCAGKLQDCTKP</sequence>
<proteinExistence type="predicted"/>
<evidence type="ECO:0000313" key="2">
    <source>
        <dbReference type="WBParaSite" id="JU765_v2.g2824.t1"/>
    </source>
</evidence>
<protein>
    <submittedName>
        <fullName evidence="2">Uncharacterized protein</fullName>
    </submittedName>
</protein>
<dbReference type="Proteomes" id="UP000887576">
    <property type="component" value="Unplaced"/>
</dbReference>
<dbReference type="WBParaSite" id="JU765_v2.g2824.t1">
    <property type="protein sequence ID" value="JU765_v2.g2824.t1"/>
    <property type="gene ID" value="JU765_v2.g2824"/>
</dbReference>
<reference evidence="2" key="1">
    <citation type="submission" date="2022-11" db="UniProtKB">
        <authorList>
            <consortium name="WormBaseParasite"/>
        </authorList>
    </citation>
    <scope>IDENTIFICATION</scope>
</reference>
<evidence type="ECO:0000313" key="1">
    <source>
        <dbReference type="Proteomes" id="UP000887576"/>
    </source>
</evidence>
<organism evidence="1 2">
    <name type="scientific">Panagrolaimus sp. JU765</name>
    <dbReference type="NCBI Taxonomy" id="591449"/>
    <lineage>
        <taxon>Eukaryota</taxon>
        <taxon>Metazoa</taxon>
        <taxon>Ecdysozoa</taxon>
        <taxon>Nematoda</taxon>
        <taxon>Chromadorea</taxon>
        <taxon>Rhabditida</taxon>
        <taxon>Tylenchina</taxon>
        <taxon>Panagrolaimomorpha</taxon>
        <taxon>Panagrolaimoidea</taxon>
        <taxon>Panagrolaimidae</taxon>
        <taxon>Panagrolaimus</taxon>
    </lineage>
</organism>